<dbReference type="GO" id="GO:0003677">
    <property type="term" value="F:DNA binding"/>
    <property type="evidence" value="ECO:0007669"/>
    <property type="project" value="InterPro"/>
</dbReference>
<dbReference type="Gene3D" id="3.40.1360.10">
    <property type="match status" value="1"/>
</dbReference>
<accession>A0A564W497</accession>
<protein>
    <recommendedName>
        <fullName evidence="6">DUF2399 domain-containing protein</fullName>
    </recommendedName>
</protein>
<evidence type="ECO:0000259" key="3">
    <source>
        <dbReference type="Pfam" id="PF11796"/>
    </source>
</evidence>
<sequence>MSSNRNNDQACAEYFKSQKIYQRCFRELWKKWRSYGKPAGRITLKHASDEERRAVGGITGKVFYEEDIHFTFAEFEQGLQKTRFAPVDIKKVLEEYFGEELVTKQDQKKEARKQKENFLKDIRDAFREKSEAESVASEWIEQMLSMKKYGYQILIREFEKDPDQAGVLAEYVGNSLEKLCGISNTEECPLAVFAAEISGNPHYFDRETTAGMLLVRGICCIRRREVPENAYQWRELMETEGIIPDNVSSLLHVYGLRLKKGAAWHPAYEAFCEAGEPCVITMENMKGITEVQPLGKKVFIVENEMVFSYLIDNLPDKNCTLLCTSGQLRFVAQKLLSLVLEAELDVYYSGDIDPDGMGIADRLWQKFGDKIHLWRMSPEDYEKSISGEHIEEKGLTKLLHIHHPLLKKTAEYVKQKQLSGYQENILKELLADMAKADERS</sequence>
<proteinExistence type="predicted"/>
<keyword evidence="1" id="KW-0175">Coiled coil</keyword>
<organism evidence="4 5">
    <name type="scientific">Blautia luti</name>
    <dbReference type="NCBI Taxonomy" id="89014"/>
    <lineage>
        <taxon>Bacteria</taxon>
        <taxon>Bacillati</taxon>
        <taxon>Bacillota</taxon>
        <taxon>Clostridia</taxon>
        <taxon>Lachnospirales</taxon>
        <taxon>Lachnospiraceae</taxon>
        <taxon>Blautia</taxon>
    </lineage>
</organism>
<feature type="domain" description="Conserved hypothetical protein CHP02679 N terminus" evidence="3">
    <location>
        <begin position="39"/>
        <end position="257"/>
    </location>
</feature>
<feature type="domain" description="DUF2399" evidence="2">
    <location>
        <begin position="292"/>
        <end position="433"/>
    </location>
</feature>
<dbReference type="InterPro" id="IPR036078">
    <property type="entry name" value="Spo11/TopoVI_A_sf"/>
</dbReference>
<dbReference type="AlphaFoldDB" id="A0A564W497"/>
<dbReference type="InterPro" id="IPR024466">
    <property type="entry name" value="CHP02679_N"/>
</dbReference>
<evidence type="ECO:0008006" key="6">
    <source>
        <dbReference type="Google" id="ProtNLM"/>
    </source>
</evidence>
<dbReference type="EMBL" id="CABHNW010000128">
    <property type="protein sequence ID" value="VUX39694.1"/>
    <property type="molecule type" value="Genomic_DNA"/>
</dbReference>
<name>A0A564W497_9FIRM</name>
<dbReference type="Proteomes" id="UP000408482">
    <property type="component" value="Unassembled WGS sequence"/>
</dbReference>
<dbReference type="Pfam" id="PF11796">
    <property type="entry name" value="DUF3323"/>
    <property type="match status" value="1"/>
</dbReference>
<keyword evidence="5" id="KW-1185">Reference proteome</keyword>
<evidence type="ECO:0000256" key="1">
    <source>
        <dbReference type="SAM" id="Coils"/>
    </source>
</evidence>
<dbReference type="GO" id="GO:0005694">
    <property type="term" value="C:chromosome"/>
    <property type="evidence" value="ECO:0007669"/>
    <property type="project" value="InterPro"/>
</dbReference>
<reference evidence="4 5" key="1">
    <citation type="submission" date="2019-07" db="EMBL/GenBank/DDBJ databases">
        <authorList>
            <person name="Hibberd C M."/>
            <person name="Gehrig L. J."/>
            <person name="Chang H.-W."/>
            <person name="Venkatesh S."/>
        </authorList>
    </citation>
    <scope>NUCLEOTIDE SEQUENCE [LARGE SCALE GENOMIC DNA]</scope>
    <source>
        <strain evidence="4">Blautia_luti_SSTS_Bg7063</strain>
    </source>
</reference>
<dbReference type="Pfam" id="PF09664">
    <property type="entry name" value="DUF2399"/>
    <property type="match status" value="1"/>
</dbReference>
<gene>
    <name evidence="4" type="ORF">RSSSTS7063_00288</name>
</gene>
<dbReference type="SUPFAM" id="SSF56726">
    <property type="entry name" value="DNA topoisomerase IV, alpha subunit"/>
    <property type="match status" value="1"/>
</dbReference>
<dbReference type="InterPro" id="IPR024465">
    <property type="entry name" value="DUF2399"/>
</dbReference>
<dbReference type="RefSeq" id="WP_144094221.1">
    <property type="nucleotide sequence ID" value="NZ_CABHMX010000013.1"/>
</dbReference>
<evidence type="ECO:0000313" key="4">
    <source>
        <dbReference type="EMBL" id="VUX39694.1"/>
    </source>
</evidence>
<evidence type="ECO:0000313" key="5">
    <source>
        <dbReference type="Proteomes" id="UP000408482"/>
    </source>
</evidence>
<feature type="coiled-coil region" evidence="1">
    <location>
        <begin position="101"/>
        <end position="128"/>
    </location>
</feature>
<evidence type="ECO:0000259" key="2">
    <source>
        <dbReference type="Pfam" id="PF09664"/>
    </source>
</evidence>